<name>A0A3N2PQV9_SODAK</name>
<comment type="similarity">
    <text evidence="3">Belongs to the Cu-Zn superoxide dismutase family.</text>
</comment>
<dbReference type="GO" id="GO:0005576">
    <property type="term" value="C:extracellular region"/>
    <property type="evidence" value="ECO:0007669"/>
    <property type="project" value="UniProtKB-SubCell"/>
</dbReference>
<comment type="subcellular location">
    <subcellularLocation>
        <location evidence="1">Cell envelope</location>
    </subcellularLocation>
    <subcellularLocation>
        <location evidence="2">Secreted</location>
    </subcellularLocation>
</comment>
<evidence type="ECO:0000256" key="3">
    <source>
        <dbReference type="ARBA" id="ARBA00010457"/>
    </source>
</evidence>
<dbReference type="STRING" id="1314773.A0A3N2PQV9"/>
<keyword evidence="10" id="KW-1185">Reference proteome</keyword>
<evidence type="ECO:0000256" key="6">
    <source>
        <dbReference type="ARBA" id="ARBA00022862"/>
    </source>
</evidence>
<dbReference type="EMBL" id="ML119058">
    <property type="protein sequence ID" value="ROT36897.1"/>
    <property type="molecule type" value="Genomic_DNA"/>
</dbReference>
<keyword evidence="8" id="KW-0732">Signal</keyword>
<dbReference type="EC" id="1.15.1.1" evidence="4"/>
<proteinExistence type="inferred from homology"/>
<dbReference type="GeneID" id="39575865"/>
<keyword evidence="6" id="KW-0049">Antioxidant</keyword>
<dbReference type="OrthoDB" id="159229at2759"/>
<evidence type="ECO:0000256" key="4">
    <source>
        <dbReference type="ARBA" id="ARBA00012682"/>
    </source>
</evidence>
<gene>
    <name evidence="9" type="ORF">SODALDRAFT_244397</name>
</gene>
<feature type="chain" id="PRO_5017958318" description="superoxide dismutase" evidence="8">
    <location>
        <begin position="21"/>
        <end position="197"/>
    </location>
</feature>
<dbReference type="SUPFAM" id="SSF49329">
    <property type="entry name" value="Cu,Zn superoxide dismutase-like"/>
    <property type="match status" value="1"/>
</dbReference>
<evidence type="ECO:0000313" key="9">
    <source>
        <dbReference type="EMBL" id="ROT36897.1"/>
    </source>
</evidence>
<evidence type="ECO:0000256" key="1">
    <source>
        <dbReference type="ARBA" id="ARBA00004196"/>
    </source>
</evidence>
<dbReference type="Proteomes" id="UP000272025">
    <property type="component" value="Unassembled WGS sequence"/>
</dbReference>
<dbReference type="AlphaFoldDB" id="A0A3N2PQV9"/>
<feature type="non-terminal residue" evidence="9">
    <location>
        <position position="197"/>
    </location>
</feature>
<evidence type="ECO:0000313" key="10">
    <source>
        <dbReference type="Proteomes" id="UP000272025"/>
    </source>
</evidence>
<organism evidence="9 10">
    <name type="scientific">Sodiomyces alkalinus (strain CBS 110278 / VKM F-3762 / F11)</name>
    <name type="common">Alkaliphilic filamentous fungus</name>
    <dbReference type="NCBI Taxonomy" id="1314773"/>
    <lineage>
        <taxon>Eukaryota</taxon>
        <taxon>Fungi</taxon>
        <taxon>Dikarya</taxon>
        <taxon>Ascomycota</taxon>
        <taxon>Pezizomycotina</taxon>
        <taxon>Sordariomycetes</taxon>
        <taxon>Hypocreomycetidae</taxon>
        <taxon>Glomerellales</taxon>
        <taxon>Plectosphaerellaceae</taxon>
        <taxon>Sodiomyces</taxon>
    </lineage>
</organism>
<accession>A0A3N2PQV9</accession>
<evidence type="ECO:0000256" key="2">
    <source>
        <dbReference type="ARBA" id="ARBA00004613"/>
    </source>
</evidence>
<evidence type="ECO:0000256" key="7">
    <source>
        <dbReference type="ARBA" id="ARBA00049204"/>
    </source>
</evidence>
<comment type="catalytic activity">
    <reaction evidence="7">
        <text>2 superoxide + 2 H(+) = H2O2 + O2</text>
        <dbReference type="Rhea" id="RHEA:20696"/>
        <dbReference type="ChEBI" id="CHEBI:15378"/>
        <dbReference type="ChEBI" id="CHEBI:15379"/>
        <dbReference type="ChEBI" id="CHEBI:16240"/>
        <dbReference type="ChEBI" id="CHEBI:18421"/>
        <dbReference type="EC" id="1.15.1.1"/>
    </reaction>
</comment>
<dbReference type="RefSeq" id="XP_028464703.1">
    <property type="nucleotide sequence ID" value="XM_028607387.1"/>
</dbReference>
<dbReference type="Gene3D" id="2.60.40.200">
    <property type="entry name" value="Superoxide dismutase, copper/zinc binding domain"/>
    <property type="match status" value="1"/>
</dbReference>
<dbReference type="GO" id="GO:0046872">
    <property type="term" value="F:metal ion binding"/>
    <property type="evidence" value="ECO:0007669"/>
    <property type="project" value="InterPro"/>
</dbReference>
<evidence type="ECO:0000256" key="8">
    <source>
        <dbReference type="SAM" id="SignalP"/>
    </source>
</evidence>
<reference evidence="9 10" key="1">
    <citation type="journal article" date="2018" name="Mol. Ecol.">
        <title>The obligate alkalophilic soda-lake fungus Sodiomyces alkalinus has shifted to a protein diet.</title>
        <authorList>
            <person name="Grum-Grzhimaylo A.A."/>
            <person name="Falkoski D.L."/>
            <person name="van den Heuvel J."/>
            <person name="Valero-Jimenez C.A."/>
            <person name="Min B."/>
            <person name="Choi I.G."/>
            <person name="Lipzen A."/>
            <person name="Daum C.G."/>
            <person name="Aanen D.K."/>
            <person name="Tsang A."/>
            <person name="Henrissat B."/>
            <person name="Bilanenko E.N."/>
            <person name="de Vries R.P."/>
            <person name="van Kan J.A.L."/>
            <person name="Grigoriev I.V."/>
            <person name="Debets A.J.M."/>
        </authorList>
    </citation>
    <scope>NUCLEOTIDE SEQUENCE [LARGE SCALE GENOMIC DNA]</scope>
    <source>
        <strain evidence="9 10">F11</strain>
    </source>
</reference>
<evidence type="ECO:0000256" key="5">
    <source>
        <dbReference type="ARBA" id="ARBA00022525"/>
    </source>
</evidence>
<sequence length="197" mass="20631">MRSQSILPVLMAAAIGHTVAQEEERVTGELGDAQIVSGNPPGLVYEAVLPEEPWASGLSMQGNVKGSIVAASAPDGVGVEFRVRFSNLPTSDGLLSYHLHAAPVPEDGNCTQTLAHLDPYIRRGSPPCDASAPETCEVGDLSGKHGLIDPAGGAFEAVYVDEFASLIEGQGAFFGNRSFVLHLASDLTRVTCANFVL</sequence>
<protein>
    <recommendedName>
        <fullName evidence="4">superoxide dismutase</fullName>
        <ecNumber evidence="4">1.15.1.1</ecNumber>
    </recommendedName>
</protein>
<dbReference type="InterPro" id="IPR036423">
    <property type="entry name" value="SOD-like_Cu/Zn_dom_sf"/>
</dbReference>
<dbReference type="GO" id="GO:0004784">
    <property type="term" value="F:superoxide dismutase activity"/>
    <property type="evidence" value="ECO:0007669"/>
    <property type="project" value="UniProtKB-EC"/>
</dbReference>
<feature type="signal peptide" evidence="8">
    <location>
        <begin position="1"/>
        <end position="20"/>
    </location>
</feature>
<dbReference type="FunFam" id="2.60.40.200:FF:000007">
    <property type="entry name" value="Cell surface Cu-only superoxide dismutase 5"/>
    <property type="match status" value="1"/>
</dbReference>
<keyword evidence="5" id="KW-0964">Secreted</keyword>